<organism evidence="1 2">
    <name type="scientific">Micromonospora parva</name>
    <dbReference type="NCBI Taxonomy" id="1464048"/>
    <lineage>
        <taxon>Bacteria</taxon>
        <taxon>Bacillati</taxon>
        <taxon>Actinomycetota</taxon>
        <taxon>Actinomycetes</taxon>
        <taxon>Micromonosporales</taxon>
        <taxon>Micromonosporaceae</taxon>
        <taxon>Micromonospora</taxon>
    </lineage>
</organism>
<dbReference type="EMBL" id="JBIAZM010000002">
    <property type="protein sequence ID" value="MFF5198977.1"/>
    <property type="molecule type" value="Genomic_DNA"/>
</dbReference>
<reference evidence="1 2" key="1">
    <citation type="submission" date="2024-10" db="EMBL/GenBank/DDBJ databases">
        <title>The Natural Products Discovery Center: Release of the First 8490 Sequenced Strains for Exploring Actinobacteria Biosynthetic Diversity.</title>
        <authorList>
            <person name="Kalkreuter E."/>
            <person name="Kautsar S.A."/>
            <person name="Yang D."/>
            <person name="Bader C.D."/>
            <person name="Teijaro C.N."/>
            <person name="Fluegel L."/>
            <person name="Davis C.M."/>
            <person name="Simpson J.R."/>
            <person name="Lauterbach L."/>
            <person name="Steele A.D."/>
            <person name="Gui C."/>
            <person name="Meng S."/>
            <person name="Li G."/>
            <person name="Viehrig K."/>
            <person name="Ye F."/>
            <person name="Su P."/>
            <person name="Kiefer A.F."/>
            <person name="Nichols A."/>
            <person name="Cepeda A.J."/>
            <person name="Yan W."/>
            <person name="Fan B."/>
            <person name="Jiang Y."/>
            <person name="Adhikari A."/>
            <person name="Zheng C.-J."/>
            <person name="Schuster L."/>
            <person name="Cowan T.M."/>
            <person name="Smanski M.J."/>
            <person name="Chevrette M.G."/>
            <person name="De Carvalho L.P.S."/>
            <person name="Shen B."/>
        </authorList>
    </citation>
    <scope>NUCLEOTIDE SEQUENCE [LARGE SCALE GENOMIC DNA]</scope>
    <source>
        <strain evidence="1 2">NPDC000140</strain>
    </source>
</reference>
<gene>
    <name evidence="1" type="ORF">ACFY3B_05140</name>
</gene>
<dbReference type="RefSeq" id="WP_036412006.1">
    <property type="nucleotide sequence ID" value="NZ_JBEZDH010000004.1"/>
</dbReference>
<accession>A0ABW6VMX6</accession>
<dbReference type="Proteomes" id="UP001602287">
    <property type="component" value="Unassembled WGS sequence"/>
</dbReference>
<evidence type="ECO:0000313" key="2">
    <source>
        <dbReference type="Proteomes" id="UP001602287"/>
    </source>
</evidence>
<comment type="caution">
    <text evidence="1">The sequence shown here is derived from an EMBL/GenBank/DDBJ whole genome shotgun (WGS) entry which is preliminary data.</text>
</comment>
<evidence type="ECO:0000313" key="1">
    <source>
        <dbReference type="EMBL" id="MFF5198977.1"/>
    </source>
</evidence>
<proteinExistence type="predicted"/>
<protein>
    <submittedName>
        <fullName evidence="1">Uncharacterized protein</fullName>
    </submittedName>
</protein>
<name>A0ABW6VMX6_9ACTN</name>
<keyword evidence="2" id="KW-1185">Reference proteome</keyword>
<sequence>MTHGNGAAQLSLSARQADIYRRLLRLVGAGAAEFWKEACDRMAESPVRPVTTHMVGHALREVDSALRAVLEERAMAQVGPAQIRAARKAKESGSLEISAICADLQIPESHPLREFWLGQSPEVPIGLHKRAHRNGLEYPRPMDAGFREFFSQMEALFDLVLERFELRYSTVFDSLDLLLAEQNPVAEHAKRLAQKFPANETARRYFFNRASTAWLGALREHGFFINPPPAILEPGNESAVLRRWPESEYLVRVAADDPQATIEAALDIPATDNSYVIWDVVKIALTLPPAHGVGLVPTIVASIPGPFGVIAADEIGELAVRLAEAEYAEAADDLIRGVLKDVPKRGQEAVRVYDYVSVVRTPLPAVASVVGLPMLTFAVGLLDAAVETFKADGEDNSRFWRPSLLADEDDTYGPDARDALVDAVRSIAEILLSSGQATLQQALDVLEQHHALIFRRIALHLVRENGRDDPGLVRRYLFDRDLLADRGAEYEFQLFLRDVHALLEPHEVQQLVDAILAGPDTAPWKNRFSEAHDHPDPDATVRQLAGMWIRDRLAPLEPVLDSAARDRYQQLVTQCGPASDLSVVPVRFASSWTEESPVDAGELQALPAAELVEFLARWQPPQDWRGLDRSAICNALSASIAAAAEQRSHDAGAFTGVDPAHASAILEGFTDAARDRRELDWAALIEFFRWVDDQAAAELAAMVTTRAVRQWRRARYNVLHILGTALRHTDSPIPAGCEPGIWAIVRSAIADPDPQDEADPASSALDAVRPAALHTAIQLGLWKRRADSQPPAELLALIEQHLSGPDGSAAVPETLGRNLPVLHFIDPSWTREHLDQILPEDSSLNDTWTAAWDGFLDNPAPSDQLWDLLLPHYERAVRELSPDGDDDWAVMRASQLASHLGRRYWFGYIGLDDPDQLLHRFYQQAPAQAAAVIVEMSGNSLAAAVPLDPAHRDRLMKLWEYRLATANPSSRHRELQTFDDWYLSGAFDEDWSLAQLRNIMVSDPEIHPSFRALQRMSSNATQHAPACLHIFETWLDNGPKYWDYARRIDDVKAILRGAAAAGAAERVRVEHIVSRFSALGTDLRDVLTQDSFRENGAG</sequence>